<gene>
    <name evidence="1" type="ORF">ACFPP6_30575</name>
</gene>
<protein>
    <recommendedName>
        <fullName evidence="3">DNA-binding protein</fullName>
    </recommendedName>
</protein>
<dbReference type="Proteomes" id="UP001596222">
    <property type="component" value="Unassembled WGS sequence"/>
</dbReference>
<evidence type="ECO:0000313" key="2">
    <source>
        <dbReference type="Proteomes" id="UP001596222"/>
    </source>
</evidence>
<name>A0ABW0A8K3_9ACTN</name>
<proteinExistence type="predicted"/>
<evidence type="ECO:0000313" key="1">
    <source>
        <dbReference type="EMBL" id="MFC5149019.1"/>
    </source>
</evidence>
<organism evidence="1 2">
    <name type="scientific">Streptomyces aureoversilis</name>
    <dbReference type="NCBI Taxonomy" id="67277"/>
    <lineage>
        <taxon>Bacteria</taxon>
        <taxon>Bacillati</taxon>
        <taxon>Actinomycetota</taxon>
        <taxon>Actinomycetes</taxon>
        <taxon>Kitasatosporales</taxon>
        <taxon>Streptomycetaceae</taxon>
        <taxon>Streptomyces</taxon>
    </lineage>
</organism>
<sequence length="272" mass="29383">MTQPWSVSIELDSSDMTAESIEETIESLMQSLATHEPSVRQTPSDNVAVRLFVEADDALTANAAALEIIIAAARALGISERVTGLEVMSEEALDEYIASPLVPPLAGITEIATICNASSKQRAKQLTELKGFPPPVQVLAAGPVYVAQQVEDWNAKKRNRSRWPAPAELTDAERAVLLALVAAGRGEELPKATDVQERTIGAVEATYSPTHMLLHFGRAESDDIRETLSDLSDKSLVATRRPPKKIISDAEHQADMMVAITAKGQRRASALH</sequence>
<comment type="caution">
    <text evidence="1">The sequence shown here is derived from an EMBL/GenBank/DDBJ whole genome shotgun (WGS) entry which is preliminary data.</text>
</comment>
<keyword evidence="2" id="KW-1185">Reference proteome</keyword>
<dbReference type="RefSeq" id="WP_382049328.1">
    <property type="nucleotide sequence ID" value="NZ_JBHSKJ010000022.1"/>
</dbReference>
<accession>A0ABW0A8K3</accession>
<dbReference type="EMBL" id="JBHSKJ010000022">
    <property type="protein sequence ID" value="MFC5149019.1"/>
    <property type="molecule type" value="Genomic_DNA"/>
</dbReference>
<evidence type="ECO:0008006" key="3">
    <source>
        <dbReference type="Google" id="ProtNLM"/>
    </source>
</evidence>
<reference evidence="2" key="1">
    <citation type="journal article" date="2019" name="Int. J. Syst. Evol. Microbiol.">
        <title>The Global Catalogue of Microorganisms (GCM) 10K type strain sequencing project: providing services to taxonomists for standard genome sequencing and annotation.</title>
        <authorList>
            <consortium name="The Broad Institute Genomics Platform"/>
            <consortium name="The Broad Institute Genome Sequencing Center for Infectious Disease"/>
            <person name="Wu L."/>
            <person name="Ma J."/>
        </authorList>
    </citation>
    <scope>NUCLEOTIDE SEQUENCE [LARGE SCALE GENOMIC DNA]</scope>
    <source>
        <strain evidence="2">CGMCC 4.1641</strain>
    </source>
</reference>